<dbReference type="FunFam" id="3.30.70.100:FF:000005">
    <property type="entry name" value="Copper-exporting P-type ATPase A"/>
    <property type="match status" value="2"/>
</dbReference>
<keyword evidence="12" id="KW-0460">Magnesium</keyword>
<keyword evidence="17 18" id="KW-0472">Membrane</keyword>
<evidence type="ECO:0000313" key="20">
    <source>
        <dbReference type="EMBL" id="KGH13087.1"/>
    </source>
</evidence>
<feature type="transmembrane region" description="Helical" evidence="18">
    <location>
        <begin position="208"/>
        <end position="225"/>
    </location>
</feature>
<dbReference type="Pfam" id="PF00702">
    <property type="entry name" value="Hydrolase"/>
    <property type="match status" value="1"/>
</dbReference>
<keyword evidence="10" id="KW-0187">Copper transport</keyword>
<dbReference type="EMBL" id="AWTP01000102">
    <property type="protein sequence ID" value="KGH13087.1"/>
    <property type="molecule type" value="Genomic_DNA"/>
</dbReference>
<keyword evidence="7 18" id="KW-0479">Metal-binding</keyword>
<name>A0A0E3CH03_9BURK</name>
<keyword evidence="6 18" id="KW-0812">Transmembrane</keyword>
<dbReference type="InterPro" id="IPR023298">
    <property type="entry name" value="ATPase_P-typ_TM_dom_sf"/>
</dbReference>
<dbReference type="InterPro" id="IPR023214">
    <property type="entry name" value="HAD_sf"/>
</dbReference>
<keyword evidence="5 18" id="KW-1003">Cell membrane</keyword>
<evidence type="ECO:0000256" key="14">
    <source>
        <dbReference type="ARBA" id="ARBA00022989"/>
    </source>
</evidence>
<dbReference type="SFLD" id="SFLDG00002">
    <property type="entry name" value="C1.7:_P-type_atpase_like"/>
    <property type="match status" value="1"/>
</dbReference>
<dbReference type="Gene3D" id="2.70.150.10">
    <property type="entry name" value="Calcium-transporting ATPase, cytoplasmic transduction domain A"/>
    <property type="match status" value="1"/>
</dbReference>
<evidence type="ECO:0000259" key="19">
    <source>
        <dbReference type="PROSITE" id="PS50846"/>
    </source>
</evidence>
<dbReference type="PRINTS" id="PR00119">
    <property type="entry name" value="CATATPASE"/>
</dbReference>
<dbReference type="FunFam" id="2.70.150.10:FF:000020">
    <property type="entry name" value="Copper-exporting P-type ATPase A"/>
    <property type="match status" value="1"/>
</dbReference>
<dbReference type="InterPro" id="IPR023299">
    <property type="entry name" value="ATPase_P-typ_cyto_dom_N"/>
</dbReference>
<keyword evidence="9 18" id="KW-0547">Nucleotide-binding</keyword>
<dbReference type="InterPro" id="IPR059000">
    <property type="entry name" value="ATPase_P-type_domA"/>
</dbReference>
<keyword evidence="13" id="KW-1278">Translocase</keyword>
<gene>
    <name evidence="20" type="ORF">P608_09155</name>
</gene>
<dbReference type="InterPro" id="IPR006121">
    <property type="entry name" value="HMA_dom"/>
</dbReference>
<dbReference type="PANTHER" id="PTHR43520">
    <property type="entry name" value="ATP7, ISOFORM B"/>
    <property type="match status" value="1"/>
</dbReference>
<dbReference type="GO" id="GO:0005524">
    <property type="term" value="F:ATP binding"/>
    <property type="evidence" value="ECO:0007669"/>
    <property type="project" value="UniProtKB-UniRule"/>
</dbReference>
<dbReference type="GO" id="GO:0005886">
    <property type="term" value="C:plasma membrane"/>
    <property type="evidence" value="ECO:0007669"/>
    <property type="project" value="UniProtKB-SubCell"/>
</dbReference>
<dbReference type="InterPro" id="IPR036163">
    <property type="entry name" value="HMA_dom_sf"/>
</dbReference>
<dbReference type="CDD" id="cd02094">
    <property type="entry name" value="P-type_ATPase_Cu-like"/>
    <property type="match status" value="1"/>
</dbReference>
<comment type="caution">
    <text evidence="20">The sequence shown here is derived from an EMBL/GenBank/DDBJ whole genome shotgun (WGS) entry which is preliminary data.</text>
</comment>
<feature type="transmembrane region" description="Helical" evidence="18">
    <location>
        <begin position="274"/>
        <end position="293"/>
    </location>
</feature>
<evidence type="ECO:0000256" key="2">
    <source>
        <dbReference type="ARBA" id="ARBA00006024"/>
    </source>
</evidence>
<dbReference type="GO" id="GO:0005507">
    <property type="term" value="F:copper ion binding"/>
    <property type="evidence" value="ECO:0007669"/>
    <property type="project" value="InterPro"/>
</dbReference>
<evidence type="ECO:0000256" key="17">
    <source>
        <dbReference type="ARBA" id="ARBA00023136"/>
    </source>
</evidence>
<dbReference type="PRINTS" id="PR00120">
    <property type="entry name" value="HATPASE"/>
</dbReference>
<evidence type="ECO:0000256" key="16">
    <source>
        <dbReference type="ARBA" id="ARBA00023065"/>
    </source>
</evidence>
<dbReference type="Gene3D" id="3.40.1110.10">
    <property type="entry name" value="Calcium-transporting ATPase, cytoplasmic domain N"/>
    <property type="match status" value="1"/>
</dbReference>
<keyword evidence="4" id="KW-0813">Transport</keyword>
<dbReference type="PROSITE" id="PS50846">
    <property type="entry name" value="HMA_2"/>
    <property type="match status" value="2"/>
</dbReference>
<keyword evidence="15" id="KW-0186">Copper</keyword>
<sequence>MNALTKSGAFELSVEGMTCASCVGRVERALRKVPGVQEAVVNLATEKASLTVADPAQAATILPQAVAAIEKAGYAVPAQSVDLQVGGMTCASCVGRVERALKKVPGVQDAVVNLATERASVQLQGSVDVSSLIAAIEKAGYEAQPVLHNVAATGEDAAAQRQAQERESLKRSLIFATVFALPVFLLEMGGHMVPAFHHWIAGSIGTQNSWYIQFALTAVVLFGPGRRFFDKGVPALLRAAPDMNSLVAVGTSAAFAYSVVATFVPQWLPAGTVNVYFEAAAVIVALILLGRFLEARAKGNTSEAIRRLVQLQAKTARVRKGSLVQEIDIAQVRAGDVIEVRPGERIPVDGEVIEGRSFVDESMISGEPVPVEKAEGAEVVGGTVNQNGALAFRATKVGADTLLAQIIRMVEQAQGSKLPIQALVDKITMWFVPAVMAAALLTFVIWLIWGPDPALSFALVNAVAVLIIACPCAMGLATPTSIMVGTGRAAQMGVLLRKGEALQQLKDARVVAVDKTGTLTRGRPELTDLVLADGFERAAVLAQVAAVEDRSEHPIARAIVDAAKAEGLEVPAISDFASVTGFGVRALVLGDQVEIGADRFMRELGLSVEGFAAEAERLGSEGKTPLYAAIGGKVAAMIAVADPIKPSTKPAIDALHALGLKVAMITGDNRHTAEAIARQLGIDEVVAEVLPGGKVESVKRLKAEHGTLAYVGDGINDAPALAEADVGIAIGTGTDIAIEAADVVLMSGDLSGVPNAIALSKATMKNIGENLFWAFAYNVALIPVAAGLLYPFNGMLLSPVFAAGAMALSSVFVLSNALRLKRFKPAL</sequence>
<dbReference type="InterPro" id="IPR006122">
    <property type="entry name" value="HMA_Cu_ion-bd"/>
</dbReference>
<feature type="domain" description="HMA" evidence="19">
    <location>
        <begin position="8"/>
        <end position="77"/>
    </location>
</feature>
<evidence type="ECO:0000256" key="15">
    <source>
        <dbReference type="ARBA" id="ARBA00023008"/>
    </source>
</evidence>
<dbReference type="InterPro" id="IPR018303">
    <property type="entry name" value="ATPase_P-typ_P_site"/>
</dbReference>
<dbReference type="Gene3D" id="3.30.70.100">
    <property type="match status" value="2"/>
</dbReference>
<dbReference type="NCBIfam" id="TIGR01511">
    <property type="entry name" value="ATPase-IB1_Cu"/>
    <property type="match status" value="1"/>
</dbReference>
<keyword evidence="11 18" id="KW-0067">ATP-binding</keyword>
<evidence type="ECO:0000256" key="8">
    <source>
        <dbReference type="ARBA" id="ARBA00022737"/>
    </source>
</evidence>
<dbReference type="PROSITE" id="PS01047">
    <property type="entry name" value="HMA_1"/>
    <property type="match status" value="2"/>
</dbReference>
<dbReference type="SUPFAM" id="SSF56784">
    <property type="entry name" value="HAD-like"/>
    <property type="match status" value="1"/>
</dbReference>
<feature type="transmembrane region" description="Helical" evidence="18">
    <location>
        <begin position="173"/>
        <end position="196"/>
    </location>
</feature>
<dbReference type="PROSITE" id="PS00154">
    <property type="entry name" value="ATPASE_E1_E2"/>
    <property type="match status" value="1"/>
</dbReference>
<dbReference type="InterPro" id="IPR027256">
    <property type="entry name" value="P-typ_ATPase_IB"/>
</dbReference>
<dbReference type="InterPro" id="IPR001757">
    <property type="entry name" value="P_typ_ATPase"/>
</dbReference>
<comment type="similarity">
    <text evidence="2 18">Belongs to the cation transport ATPase (P-type) (TC 3.A.3) family. Type IB subfamily.</text>
</comment>
<dbReference type="InterPro" id="IPR008250">
    <property type="entry name" value="ATPase_P-typ_transduc_dom_A_sf"/>
</dbReference>
<feature type="transmembrane region" description="Helical" evidence="18">
    <location>
        <begin position="246"/>
        <end position="268"/>
    </location>
</feature>
<evidence type="ECO:0000256" key="6">
    <source>
        <dbReference type="ARBA" id="ARBA00022692"/>
    </source>
</evidence>
<dbReference type="SUPFAM" id="SSF81665">
    <property type="entry name" value="Calcium ATPase, transmembrane domain M"/>
    <property type="match status" value="1"/>
</dbReference>
<dbReference type="SFLD" id="SFLDS00003">
    <property type="entry name" value="Haloacid_Dehalogenase"/>
    <property type="match status" value="1"/>
</dbReference>
<dbReference type="Pfam" id="PF00403">
    <property type="entry name" value="HMA"/>
    <property type="match status" value="2"/>
</dbReference>
<dbReference type="CDD" id="cd00371">
    <property type="entry name" value="HMA"/>
    <property type="match status" value="2"/>
</dbReference>
<dbReference type="GO" id="GO:0016887">
    <property type="term" value="F:ATP hydrolysis activity"/>
    <property type="evidence" value="ECO:0007669"/>
    <property type="project" value="InterPro"/>
</dbReference>
<dbReference type="SUPFAM" id="SSF81653">
    <property type="entry name" value="Calcium ATPase, transduction domain A"/>
    <property type="match status" value="1"/>
</dbReference>
<feature type="transmembrane region" description="Helical" evidence="18">
    <location>
        <begin position="796"/>
        <end position="818"/>
    </location>
</feature>
<comment type="subcellular location">
    <subcellularLocation>
        <location evidence="1">Cell membrane</location>
        <topology evidence="1">Multi-pass membrane protein</topology>
    </subcellularLocation>
</comment>
<dbReference type="NCBIfam" id="TIGR01494">
    <property type="entry name" value="ATPase_P-type"/>
    <property type="match status" value="1"/>
</dbReference>
<dbReference type="PANTHER" id="PTHR43520:SF8">
    <property type="entry name" value="P-TYPE CU(+) TRANSPORTER"/>
    <property type="match status" value="1"/>
</dbReference>
<evidence type="ECO:0000256" key="9">
    <source>
        <dbReference type="ARBA" id="ARBA00022741"/>
    </source>
</evidence>
<dbReference type="InterPro" id="IPR044492">
    <property type="entry name" value="P_typ_ATPase_HD_dom"/>
</dbReference>
<reference evidence="20 21" key="1">
    <citation type="submission" date="2013-09" db="EMBL/GenBank/DDBJ databases">
        <title>High correlation between genotypes and phenotypes of environmental bacteria Comamonas testosteroni strains.</title>
        <authorList>
            <person name="Liu L."/>
            <person name="Zhu W."/>
            <person name="Xia X."/>
            <person name="Xu B."/>
            <person name="Luo M."/>
            <person name="Wang G."/>
        </authorList>
    </citation>
    <scope>NUCLEOTIDE SEQUENCE [LARGE SCALE GENOMIC DNA]</scope>
    <source>
        <strain evidence="20 21">DF2</strain>
    </source>
</reference>
<accession>A0A0E3CH03</accession>
<evidence type="ECO:0000256" key="5">
    <source>
        <dbReference type="ARBA" id="ARBA00022475"/>
    </source>
</evidence>
<organism evidence="20 21">
    <name type="scientific">Comamonas thiooxydans</name>
    <dbReference type="NCBI Taxonomy" id="363952"/>
    <lineage>
        <taxon>Bacteria</taxon>
        <taxon>Pseudomonadati</taxon>
        <taxon>Pseudomonadota</taxon>
        <taxon>Betaproteobacteria</taxon>
        <taxon>Burkholderiales</taxon>
        <taxon>Comamonadaceae</taxon>
        <taxon>Comamonas</taxon>
    </lineage>
</organism>
<evidence type="ECO:0000256" key="3">
    <source>
        <dbReference type="ARBA" id="ARBA00012517"/>
    </source>
</evidence>
<dbReference type="SFLD" id="SFLDF00027">
    <property type="entry name" value="p-type_atpase"/>
    <property type="match status" value="1"/>
</dbReference>
<keyword evidence="8" id="KW-0677">Repeat</keyword>
<dbReference type="SUPFAM" id="SSF55008">
    <property type="entry name" value="HMA, heavy metal-associated domain"/>
    <property type="match status" value="2"/>
</dbReference>
<feature type="transmembrane region" description="Helical" evidence="18">
    <location>
        <begin position="455"/>
        <end position="478"/>
    </location>
</feature>
<dbReference type="Proteomes" id="UP000029549">
    <property type="component" value="Unassembled WGS sequence"/>
</dbReference>
<feature type="domain" description="HMA" evidence="19">
    <location>
        <begin position="79"/>
        <end position="144"/>
    </location>
</feature>
<keyword evidence="14 18" id="KW-1133">Transmembrane helix</keyword>
<evidence type="ECO:0000256" key="12">
    <source>
        <dbReference type="ARBA" id="ARBA00022842"/>
    </source>
</evidence>
<dbReference type="GO" id="GO:0060003">
    <property type="term" value="P:copper ion export"/>
    <property type="evidence" value="ECO:0007669"/>
    <property type="project" value="UniProtKB-ARBA"/>
</dbReference>
<dbReference type="AlphaFoldDB" id="A0A0E3CH03"/>
<dbReference type="GO" id="GO:0055070">
    <property type="term" value="P:copper ion homeostasis"/>
    <property type="evidence" value="ECO:0007669"/>
    <property type="project" value="TreeGrafter"/>
</dbReference>
<evidence type="ECO:0000313" key="21">
    <source>
        <dbReference type="Proteomes" id="UP000029549"/>
    </source>
</evidence>
<dbReference type="RefSeq" id="WP_034390870.1">
    <property type="nucleotide sequence ID" value="NZ_AWTM01000076.1"/>
</dbReference>
<keyword evidence="21" id="KW-1185">Reference proteome</keyword>
<keyword evidence="16" id="KW-0406">Ion transport</keyword>
<evidence type="ECO:0000256" key="4">
    <source>
        <dbReference type="ARBA" id="ARBA00022448"/>
    </source>
</evidence>
<evidence type="ECO:0000256" key="10">
    <source>
        <dbReference type="ARBA" id="ARBA00022796"/>
    </source>
</evidence>
<dbReference type="InterPro" id="IPR036412">
    <property type="entry name" value="HAD-like_sf"/>
</dbReference>
<dbReference type="GO" id="GO:0140581">
    <property type="term" value="F:P-type monovalent copper transporter activity"/>
    <property type="evidence" value="ECO:0007669"/>
    <property type="project" value="UniProtKB-EC"/>
</dbReference>
<evidence type="ECO:0000256" key="13">
    <source>
        <dbReference type="ARBA" id="ARBA00022967"/>
    </source>
</evidence>
<dbReference type="EC" id="7.2.2.8" evidence="3"/>
<dbReference type="NCBIfam" id="TIGR00003">
    <property type="entry name" value="copper ion binding protein"/>
    <property type="match status" value="2"/>
</dbReference>
<dbReference type="NCBIfam" id="TIGR01525">
    <property type="entry name" value="ATPase-IB_hvy"/>
    <property type="match status" value="1"/>
</dbReference>
<protein>
    <recommendedName>
        <fullName evidence="3">P-type Cu(+) transporter</fullName>
        <ecNumber evidence="3">7.2.2.8</ecNumber>
    </recommendedName>
</protein>
<evidence type="ECO:0000256" key="11">
    <source>
        <dbReference type="ARBA" id="ARBA00022840"/>
    </source>
</evidence>
<feature type="transmembrane region" description="Helical" evidence="18">
    <location>
        <begin position="771"/>
        <end position="790"/>
    </location>
</feature>
<dbReference type="InterPro" id="IPR017969">
    <property type="entry name" value="Heavy-metal-associated_CS"/>
</dbReference>
<dbReference type="Pfam" id="PF00122">
    <property type="entry name" value="E1-E2_ATPase"/>
    <property type="match status" value="1"/>
</dbReference>
<proteinExistence type="inferred from homology"/>
<evidence type="ECO:0000256" key="7">
    <source>
        <dbReference type="ARBA" id="ARBA00022723"/>
    </source>
</evidence>
<evidence type="ECO:0000256" key="18">
    <source>
        <dbReference type="RuleBase" id="RU362081"/>
    </source>
</evidence>
<dbReference type="Gene3D" id="3.40.50.1000">
    <property type="entry name" value="HAD superfamily/HAD-like"/>
    <property type="match status" value="1"/>
</dbReference>
<evidence type="ECO:0000256" key="1">
    <source>
        <dbReference type="ARBA" id="ARBA00004651"/>
    </source>
</evidence>
<feature type="transmembrane region" description="Helical" evidence="18">
    <location>
        <begin position="427"/>
        <end position="449"/>
    </location>
</feature>
<dbReference type="GO" id="GO:0043682">
    <property type="term" value="F:P-type divalent copper transporter activity"/>
    <property type="evidence" value="ECO:0007669"/>
    <property type="project" value="TreeGrafter"/>
</dbReference>